<keyword evidence="3" id="KW-1185">Reference proteome</keyword>
<feature type="region of interest" description="Disordered" evidence="1">
    <location>
        <begin position="1"/>
        <end position="25"/>
    </location>
</feature>
<dbReference type="AlphaFoldDB" id="A0A3N4HP50"/>
<proteinExistence type="predicted"/>
<dbReference type="Proteomes" id="UP000275078">
    <property type="component" value="Unassembled WGS sequence"/>
</dbReference>
<sequence>MATTTRANKTPRSSPPQPRTQPPLHISDEISETLDKTLDDISISFKHQQYRVEDTINYQHYLLHTVLDKATKGKAVELIKPADWFERLPIPFWLKFIPDKQGDGEESLLMMNIGIDKRMTKLFDDEVVEQVLHQGQAAVHEDKLHRDQEKMEKLIAALNRKVVLAHTVKGRLEKGAGQKRQVQRLLDTYGRTTSDNFLVLYDESSHWGDGPLAREYMKDLRETPRWFEKEYERKLKWVEKQKARRLAKVELASGKGKGWDNKFAVLSLMNTSRTREDLSQ</sequence>
<dbReference type="EMBL" id="ML119929">
    <property type="protein sequence ID" value="RPA71434.1"/>
    <property type="molecule type" value="Genomic_DNA"/>
</dbReference>
<evidence type="ECO:0000256" key="1">
    <source>
        <dbReference type="SAM" id="MobiDB-lite"/>
    </source>
</evidence>
<reference evidence="2 3" key="1">
    <citation type="journal article" date="2018" name="Nat. Ecol. Evol.">
        <title>Pezizomycetes genomes reveal the molecular basis of ectomycorrhizal truffle lifestyle.</title>
        <authorList>
            <person name="Murat C."/>
            <person name="Payen T."/>
            <person name="Noel B."/>
            <person name="Kuo A."/>
            <person name="Morin E."/>
            <person name="Chen J."/>
            <person name="Kohler A."/>
            <person name="Krizsan K."/>
            <person name="Balestrini R."/>
            <person name="Da Silva C."/>
            <person name="Montanini B."/>
            <person name="Hainaut M."/>
            <person name="Levati E."/>
            <person name="Barry K.W."/>
            <person name="Belfiori B."/>
            <person name="Cichocki N."/>
            <person name="Clum A."/>
            <person name="Dockter R.B."/>
            <person name="Fauchery L."/>
            <person name="Guy J."/>
            <person name="Iotti M."/>
            <person name="Le Tacon F."/>
            <person name="Lindquist E.A."/>
            <person name="Lipzen A."/>
            <person name="Malagnac F."/>
            <person name="Mello A."/>
            <person name="Molinier V."/>
            <person name="Miyauchi S."/>
            <person name="Poulain J."/>
            <person name="Riccioni C."/>
            <person name="Rubini A."/>
            <person name="Sitrit Y."/>
            <person name="Splivallo R."/>
            <person name="Traeger S."/>
            <person name="Wang M."/>
            <person name="Zifcakova L."/>
            <person name="Wipf D."/>
            <person name="Zambonelli A."/>
            <person name="Paolocci F."/>
            <person name="Nowrousian M."/>
            <person name="Ottonello S."/>
            <person name="Baldrian P."/>
            <person name="Spatafora J.W."/>
            <person name="Henrissat B."/>
            <person name="Nagy L.G."/>
            <person name="Aury J.M."/>
            <person name="Wincker P."/>
            <person name="Grigoriev I.V."/>
            <person name="Bonfante P."/>
            <person name="Martin F.M."/>
        </authorList>
    </citation>
    <scope>NUCLEOTIDE SEQUENCE [LARGE SCALE GENOMIC DNA]</scope>
    <source>
        <strain evidence="2 3">RN42</strain>
    </source>
</reference>
<name>A0A3N4HP50_ASCIM</name>
<evidence type="ECO:0000313" key="2">
    <source>
        <dbReference type="EMBL" id="RPA71434.1"/>
    </source>
</evidence>
<accession>A0A3N4HP50</accession>
<organism evidence="2 3">
    <name type="scientific">Ascobolus immersus RN42</name>
    <dbReference type="NCBI Taxonomy" id="1160509"/>
    <lineage>
        <taxon>Eukaryota</taxon>
        <taxon>Fungi</taxon>
        <taxon>Dikarya</taxon>
        <taxon>Ascomycota</taxon>
        <taxon>Pezizomycotina</taxon>
        <taxon>Pezizomycetes</taxon>
        <taxon>Pezizales</taxon>
        <taxon>Ascobolaceae</taxon>
        <taxon>Ascobolus</taxon>
    </lineage>
</organism>
<evidence type="ECO:0000313" key="3">
    <source>
        <dbReference type="Proteomes" id="UP000275078"/>
    </source>
</evidence>
<protein>
    <submittedName>
        <fullName evidence="2">Uncharacterized protein</fullName>
    </submittedName>
</protein>
<gene>
    <name evidence="2" type="ORF">BJ508DRAFT_336026</name>
</gene>